<feature type="transmembrane region" description="Helical" evidence="6">
    <location>
        <begin position="51"/>
        <end position="72"/>
    </location>
</feature>
<evidence type="ECO:0000256" key="3">
    <source>
        <dbReference type="ARBA" id="ARBA00022692"/>
    </source>
</evidence>
<feature type="domain" description="EamA" evidence="7">
    <location>
        <begin position="26"/>
        <end position="152"/>
    </location>
</feature>
<evidence type="ECO:0000256" key="5">
    <source>
        <dbReference type="ARBA" id="ARBA00023136"/>
    </source>
</evidence>
<feature type="transmembrane region" description="Helical" evidence="6">
    <location>
        <begin position="268"/>
        <end position="286"/>
    </location>
</feature>
<feature type="transmembrane region" description="Helical" evidence="6">
    <location>
        <begin position="84"/>
        <end position="105"/>
    </location>
</feature>
<dbReference type="PANTHER" id="PTHR22911:SF6">
    <property type="entry name" value="SOLUTE CARRIER FAMILY 35 MEMBER G1"/>
    <property type="match status" value="1"/>
</dbReference>
<feature type="transmembrane region" description="Helical" evidence="6">
    <location>
        <begin position="234"/>
        <end position="256"/>
    </location>
</feature>
<feature type="transmembrane region" description="Helical" evidence="6">
    <location>
        <begin position="192"/>
        <end position="214"/>
    </location>
</feature>
<evidence type="ECO:0000256" key="6">
    <source>
        <dbReference type="SAM" id="Phobius"/>
    </source>
</evidence>
<feature type="transmembrane region" description="Helical" evidence="6">
    <location>
        <begin position="111"/>
        <end position="130"/>
    </location>
</feature>
<organism evidence="8 9">
    <name type="scientific">Aliiroseovarius crassostreae</name>
    <dbReference type="NCBI Taxonomy" id="154981"/>
    <lineage>
        <taxon>Bacteria</taxon>
        <taxon>Pseudomonadati</taxon>
        <taxon>Pseudomonadota</taxon>
        <taxon>Alphaproteobacteria</taxon>
        <taxon>Rhodobacterales</taxon>
        <taxon>Paracoccaceae</taxon>
        <taxon>Aliiroseovarius</taxon>
    </lineage>
</organism>
<evidence type="ECO:0000256" key="2">
    <source>
        <dbReference type="ARBA" id="ARBA00009853"/>
    </source>
</evidence>
<keyword evidence="4 6" id="KW-1133">Transmembrane helix</keyword>
<feature type="transmembrane region" description="Helical" evidence="6">
    <location>
        <begin position="137"/>
        <end position="155"/>
    </location>
</feature>
<keyword evidence="3 6" id="KW-0812">Transmembrane</keyword>
<reference evidence="8" key="1">
    <citation type="submission" date="2021-08" db="EMBL/GenBank/DDBJ databases">
        <authorList>
            <person name="Nwanade C."/>
            <person name="Wang M."/>
            <person name="Masoudi A."/>
            <person name="Yu Z."/>
            <person name="Liu J."/>
        </authorList>
    </citation>
    <scope>NUCLEOTIDE SEQUENCE</scope>
    <source>
        <strain evidence="8">S056</strain>
    </source>
</reference>
<dbReference type="RefSeq" id="WP_259806398.1">
    <property type="nucleotide sequence ID" value="NZ_CP080776.1"/>
</dbReference>
<sequence length="315" mass="33171">MSADASPPNIPVVSTGEERPLAAAGVIMLAMFMLGILDSSVAVIARDTGLWQFHFIRSVLACLLILGLAKAGVVRITPRRHWAVALRGGLTGLSMLFYFGCLAFLPLGQVAAGLFTAPIWVMIISALFLGQPIGVTRLSAAVLGFAGVLMVLRPFESGLEPLAILPMVAGFFYALGALATRQFCAGESTFSMLLYFFLSLGVFGLLGTVGMTLWPHDVPAGAEGFILRGIGPIGGVSVLLTITQAVGSIIAVGLIFRGYQLGEAGQVAIYEYSLLIFAAGWSYVLFSEPTGLMPAIGMGLIILSGIVISVRSRNR</sequence>
<dbReference type="InterPro" id="IPR000620">
    <property type="entry name" value="EamA_dom"/>
</dbReference>
<accession>A0A9Q9M031</accession>
<dbReference type="PANTHER" id="PTHR22911">
    <property type="entry name" value="ACYL-MALONYL CONDENSING ENZYME-RELATED"/>
    <property type="match status" value="1"/>
</dbReference>
<gene>
    <name evidence="8" type="ORF">K3X48_03610</name>
</gene>
<dbReference type="GO" id="GO:0016020">
    <property type="term" value="C:membrane"/>
    <property type="evidence" value="ECO:0007669"/>
    <property type="project" value="UniProtKB-SubCell"/>
</dbReference>
<evidence type="ECO:0000313" key="9">
    <source>
        <dbReference type="Proteomes" id="UP001057991"/>
    </source>
</evidence>
<dbReference type="Pfam" id="PF00892">
    <property type="entry name" value="EamA"/>
    <property type="match status" value="1"/>
</dbReference>
<feature type="transmembrane region" description="Helical" evidence="6">
    <location>
        <begin position="161"/>
        <end position="180"/>
    </location>
</feature>
<evidence type="ECO:0000256" key="1">
    <source>
        <dbReference type="ARBA" id="ARBA00004141"/>
    </source>
</evidence>
<dbReference type="Proteomes" id="UP001057991">
    <property type="component" value="Chromosome"/>
</dbReference>
<comment type="subcellular location">
    <subcellularLocation>
        <location evidence="1">Membrane</location>
        <topology evidence="1">Multi-pass membrane protein</topology>
    </subcellularLocation>
</comment>
<dbReference type="EMBL" id="CP080776">
    <property type="protein sequence ID" value="UWP96093.1"/>
    <property type="molecule type" value="Genomic_DNA"/>
</dbReference>
<evidence type="ECO:0000259" key="7">
    <source>
        <dbReference type="Pfam" id="PF00892"/>
    </source>
</evidence>
<evidence type="ECO:0000256" key="4">
    <source>
        <dbReference type="ARBA" id="ARBA00022989"/>
    </source>
</evidence>
<dbReference type="SUPFAM" id="SSF103481">
    <property type="entry name" value="Multidrug resistance efflux transporter EmrE"/>
    <property type="match status" value="2"/>
</dbReference>
<keyword evidence="5 6" id="KW-0472">Membrane</keyword>
<feature type="transmembrane region" description="Helical" evidence="6">
    <location>
        <begin position="292"/>
        <end position="310"/>
    </location>
</feature>
<dbReference type="AlphaFoldDB" id="A0A9Q9M031"/>
<protein>
    <submittedName>
        <fullName evidence="8">DMT family transporter</fullName>
    </submittedName>
</protein>
<feature type="transmembrane region" description="Helical" evidence="6">
    <location>
        <begin position="21"/>
        <end position="45"/>
    </location>
</feature>
<proteinExistence type="inferred from homology"/>
<comment type="similarity">
    <text evidence="2">Belongs to the drug/metabolite transporter (DMT) superfamily. 10 TMS drug/metabolite exporter (DME) (TC 2.A.7.3) family.</text>
</comment>
<dbReference type="InterPro" id="IPR037185">
    <property type="entry name" value="EmrE-like"/>
</dbReference>
<name>A0A9Q9M031_9RHOB</name>
<evidence type="ECO:0000313" key="8">
    <source>
        <dbReference type="EMBL" id="UWP96093.1"/>
    </source>
</evidence>